<evidence type="ECO:0000256" key="1">
    <source>
        <dbReference type="ARBA" id="ARBA00003687"/>
    </source>
</evidence>
<evidence type="ECO:0000259" key="8">
    <source>
        <dbReference type="PROSITE" id="PS51742"/>
    </source>
</evidence>
<dbReference type="PROSITE" id="PS51742">
    <property type="entry name" value="PPC"/>
    <property type="match status" value="1"/>
</dbReference>
<feature type="region of interest" description="Disordered" evidence="7">
    <location>
        <begin position="1"/>
        <end position="26"/>
    </location>
</feature>
<feature type="domain" description="PPC" evidence="8">
    <location>
        <begin position="138"/>
        <end position="281"/>
    </location>
</feature>
<dbReference type="CDD" id="cd11378">
    <property type="entry name" value="DUF296"/>
    <property type="match status" value="1"/>
</dbReference>
<dbReference type="EnsemblPlants" id="Kaladp0080s0125.1.v1.1">
    <property type="protein sequence ID" value="Kaladp0080s0125.1.v1.1.CDS.1"/>
    <property type="gene ID" value="Kaladp0080s0125.v1.1"/>
</dbReference>
<evidence type="ECO:0000256" key="6">
    <source>
        <dbReference type="ARBA" id="ARBA00023242"/>
    </source>
</evidence>
<evidence type="ECO:0000256" key="2">
    <source>
        <dbReference type="ARBA" id="ARBA00004123"/>
    </source>
</evidence>
<dbReference type="InterPro" id="IPR014476">
    <property type="entry name" value="AHL15-29"/>
</dbReference>
<organism evidence="9 10">
    <name type="scientific">Kalanchoe fedtschenkoi</name>
    <name type="common">Lavender scallops</name>
    <name type="synonym">South American air plant</name>
    <dbReference type="NCBI Taxonomy" id="63787"/>
    <lineage>
        <taxon>Eukaryota</taxon>
        <taxon>Viridiplantae</taxon>
        <taxon>Streptophyta</taxon>
        <taxon>Embryophyta</taxon>
        <taxon>Tracheophyta</taxon>
        <taxon>Spermatophyta</taxon>
        <taxon>Magnoliopsida</taxon>
        <taxon>eudicotyledons</taxon>
        <taxon>Gunneridae</taxon>
        <taxon>Pentapetalae</taxon>
        <taxon>Saxifragales</taxon>
        <taxon>Crassulaceae</taxon>
        <taxon>Kalanchoe</taxon>
    </lineage>
</organism>
<proteinExistence type="predicted"/>
<evidence type="ECO:0000256" key="4">
    <source>
        <dbReference type="ARBA" id="ARBA00023125"/>
    </source>
</evidence>
<evidence type="ECO:0000313" key="9">
    <source>
        <dbReference type="EnsemblPlants" id="Kaladp0080s0125.1.v1.1.CDS.1"/>
    </source>
</evidence>
<evidence type="ECO:0000313" key="10">
    <source>
        <dbReference type="Proteomes" id="UP000594263"/>
    </source>
</evidence>
<dbReference type="InterPro" id="IPR005175">
    <property type="entry name" value="PPC_dom"/>
</dbReference>
<feature type="region of interest" description="Disordered" evidence="7">
    <location>
        <begin position="45"/>
        <end position="136"/>
    </location>
</feature>
<dbReference type="GO" id="GO:0005634">
    <property type="term" value="C:nucleus"/>
    <property type="evidence" value="ECO:0007669"/>
    <property type="project" value="UniProtKB-SubCell"/>
</dbReference>
<dbReference type="GO" id="GO:0003680">
    <property type="term" value="F:minor groove of adenine-thymine-rich DNA binding"/>
    <property type="evidence" value="ECO:0007669"/>
    <property type="project" value="InterPro"/>
</dbReference>
<dbReference type="SUPFAM" id="SSF117856">
    <property type="entry name" value="AF0104/ALDC/Ptd012-like"/>
    <property type="match status" value="1"/>
</dbReference>
<evidence type="ECO:0000256" key="7">
    <source>
        <dbReference type="SAM" id="MobiDB-lite"/>
    </source>
</evidence>
<dbReference type="AlphaFoldDB" id="A0A7N0USM3"/>
<dbReference type="Proteomes" id="UP000594263">
    <property type="component" value="Unplaced"/>
</dbReference>
<keyword evidence="6" id="KW-0539">Nucleus</keyword>
<dbReference type="PANTHER" id="PTHR31100:SF69">
    <property type="entry name" value="AT-HOOK MOTIF NUCLEAR-LOCALIZED PROTEIN 17-RELATED"/>
    <property type="match status" value="1"/>
</dbReference>
<feature type="region of interest" description="Disordered" evidence="7">
    <location>
        <begin position="273"/>
        <end position="303"/>
    </location>
</feature>
<protein>
    <recommendedName>
        <fullName evidence="8">PPC domain-containing protein</fullName>
    </recommendedName>
</protein>
<keyword evidence="4" id="KW-0238">DNA-binding</keyword>
<dbReference type="GO" id="GO:0003700">
    <property type="term" value="F:DNA-binding transcription factor activity"/>
    <property type="evidence" value="ECO:0007669"/>
    <property type="project" value="TreeGrafter"/>
</dbReference>
<dbReference type="Pfam" id="PF03479">
    <property type="entry name" value="PCC"/>
    <property type="match status" value="1"/>
</dbReference>
<comment type="function">
    <text evidence="1">Transcription factor that specifically binds AT-rich DNA sequences related to the nuclear matrix attachment regions (MARs).</text>
</comment>
<keyword evidence="5" id="KW-0804">Transcription</keyword>
<accession>A0A7N0USM3</accession>
<dbReference type="Gene3D" id="3.30.1330.80">
    <property type="entry name" value="Hypothetical protein, similar to alpha- acetolactate decarboxylase, domain 2"/>
    <property type="match status" value="1"/>
</dbReference>
<evidence type="ECO:0000256" key="3">
    <source>
        <dbReference type="ARBA" id="ARBA00023015"/>
    </source>
</evidence>
<keyword evidence="10" id="KW-1185">Reference proteome</keyword>
<dbReference type="PANTHER" id="PTHR31100">
    <property type="entry name" value="AT-HOOK MOTIF NUCLEAR-LOCALIZED PROTEIN 15"/>
    <property type="match status" value="1"/>
</dbReference>
<feature type="compositionally biased region" description="Low complexity" evidence="7">
    <location>
        <begin position="51"/>
        <end position="63"/>
    </location>
</feature>
<keyword evidence="3" id="KW-0805">Transcription regulation</keyword>
<feature type="compositionally biased region" description="Polar residues" evidence="7">
    <location>
        <begin position="275"/>
        <end position="285"/>
    </location>
</feature>
<feature type="compositionally biased region" description="Gly residues" evidence="7">
    <location>
        <begin position="72"/>
        <end position="81"/>
    </location>
</feature>
<comment type="subcellular location">
    <subcellularLocation>
        <location evidence="2">Nucleus</location>
    </subcellularLocation>
</comment>
<name>A0A7N0USM3_KALFE</name>
<sequence>MKREYNDSKKESTNASAASPTAAIFSNLHRHPHHHLLQPYSTPVHFHHHQQQQQQPFPFPVVSRDGDDESSSGGGGGGNVSGSGNTPGRRTPAPTHSQPCPKDCNDGASIEIQRRPRGRPPGSKNKPKPPVIITQEPDPIMSPYIIEISNGIDVVDAVAKFSRRRNTGLCVLSASGAVANVTIRQPSPNSASTVTFHGRFDILSLSATFLTPAVQAQLPSAALTVAVSLSIPQGQIIGGIVAGPLTAVGTVYVVAASFTSPSYQRLPLEDEAPRLNNTTSSNDQQSPSAASGDNNNNSNAGGGESGTLAIYNCNMASDVIWAPTPRQPY</sequence>
<evidence type="ECO:0000256" key="5">
    <source>
        <dbReference type="ARBA" id="ARBA00023163"/>
    </source>
</evidence>
<feature type="compositionally biased region" description="Low complexity" evidence="7">
    <location>
        <begin position="13"/>
        <end position="23"/>
    </location>
</feature>
<reference evidence="9" key="1">
    <citation type="submission" date="2021-01" db="UniProtKB">
        <authorList>
            <consortium name="EnsemblPlants"/>
        </authorList>
    </citation>
    <scope>IDENTIFICATION</scope>
</reference>
<dbReference type="FunFam" id="3.30.1330.80:FF:000006">
    <property type="entry name" value="AT-hook motif nuclear-localized protein"/>
    <property type="match status" value="1"/>
</dbReference>
<feature type="compositionally biased region" description="Low complexity" evidence="7">
    <location>
        <begin position="286"/>
        <end position="299"/>
    </location>
</feature>
<dbReference type="Gramene" id="Kaladp0080s0125.1.v1.1">
    <property type="protein sequence ID" value="Kaladp0080s0125.1.v1.1.CDS.1"/>
    <property type="gene ID" value="Kaladp0080s0125.v1.1"/>
</dbReference>
<dbReference type="OMA" id="FQLTREC"/>
<feature type="compositionally biased region" description="Basic and acidic residues" evidence="7">
    <location>
        <begin position="1"/>
        <end position="12"/>
    </location>
</feature>